<name>A0ABU6SSE8_9FABA</name>
<feature type="compositionally biased region" description="Acidic residues" evidence="2">
    <location>
        <begin position="36"/>
        <end position="50"/>
    </location>
</feature>
<feature type="compositionally biased region" description="Basic residues" evidence="2">
    <location>
        <begin position="57"/>
        <end position="68"/>
    </location>
</feature>
<evidence type="ECO:0000313" key="4">
    <source>
        <dbReference type="Proteomes" id="UP001341840"/>
    </source>
</evidence>
<feature type="region of interest" description="Disordered" evidence="2">
    <location>
        <begin position="224"/>
        <end position="250"/>
    </location>
</feature>
<dbReference type="Proteomes" id="UP001341840">
    <property type="component" value="Unassembled WGS sequence"/>
</dbReference>
<feature type="region of interest" description="Disordered" evidence="2">
    <location>
        <begin position="1"/>
        <end position="172"/>
    </location>
</feature>
<feature type="compositionally biased region" description="Basic and acidic residues" evidence="2">
    <location>
        <begin position="232"/>
        <end position="243"/>
    </location>
</feature>
<feature type="coiled-coil region" evidence="1">
    <location>
        <begin position="381"/>
        <end position="416"/>
    </location>
</feature>
<evidence type="ECO:0000256" key="1">
    <source>
        <dbReference type="SAM" id="Coils"/>
    </source>
</evidence>
<evidence type="ECO:0000256" key="2">
    <source>
        <dbReference type="SAM" id="MobiDB-lite"/>
    </source>
</evidence>
<keyword evidence="1" id="KW-0175">Coiled coil</keyword>
<gene>
    <name evidence="3" type="ORF">PIB30_082109</name>
</gene>
<feature type="compositionally biased region" description="Basic and acidic residues" evidence="2">
    <location>
        <begin position="306"/>
        <end position="325"/>
    </location>
</feature>
<organism evidence="3 4">
    <name type="scientific">Stylosanthes scabra</name>
    <dbReference type="NCBI Taxonomy" id="79078"/>
    <lineage>
        <taxon>Eukaryota</taxon>
        <taxon>Viridiplantae</taxon>
        <taxon>Streptophyta</taxon>
        <taxon>Embryophyta</taxon>
        <taxon>Tracheophyta</taxon>
        <taxon>Spermatophyta</taxon>
        <taxon>Magnoliopsida</taxon>
        <taxon>eudicotyledons</taxon>
        <taxon>Gunneridae</taxon>
        <taxon>Pentapetalae</taxon>
        <taxon>rosids</taxon>
        <taxon>fabids</taxon>
        <taxon>Fabales</taxon>
        <taxon>Fabaceae</taxon>
        <taxon>Papilionoideae</taxon>
        <taxon>50 kb inversion clade</taxon>
        <taxon>dalbergioids sensu lato</taxon>
        <taxon>Dalbergieae</taxon>
        <taxon>Pterocarpus clade</taxon>
        <taxon>Stylosanthes</taxon>
    </lineage>
</organism>
<accession>A0ABU6SSE8</accession>
<feature type="region of interest" description="Disordered" evidence="2">
    <location>
        <begin position="306"/>
        <end position="364"/>
    </location>
</feature>
<protein>
    <submittedName>
        <fullName evidence="3">Uncharacterized protein</fullName>
    </submittedName>
</protein>
<feature type="compositionally biased region" description="Polar residues" evidence="2">
    <location>
        <begin position="79"/>
        <end position="90"/>
    </location>
</feature>
<proteinExistence type="predicted"/>
<reference evidence="3 4" key="1">
    <citation type="journal article" date="2023" name="Plants (Basel)">
        <title>Bridging the Gap: Combining Genomics and Transcriptomics Approaches to Understand Stylosanthes scabra, an Orphan Legume from the Brazilian Caatinga.</title>
        <authorList>
            <person name="Ferreira-Neto J.R.C."/>
            <person name="da Silva M.D."/>
            <person name="Binneck E."/>
            <person name="de Melo N.F."/>
            <person name="da Silva R.H."/>
            <person name="de Melo A.L.T.M."/>
            <person name="Pandolfi V."/>
            <person name="Bustamante F.O."/>
            <person name="Brasileiro-Vidal A.C."/>
            <person name="Benko-Iseppon A.M."/>
        </authorList>
    </citation>
    <scope>NUCLEOTIDE SEQUENCE [LARGE SCALE GENOMIC DNA]</scope>
    <source>
        <tissue evidence="3">Leaves</tissue>
    </source>
</reference>
<sequence length="419" mass="46572">MKSTLVKSLQIEEPPLQKKILGKRKQIEEKKSSSESEPESESESEYETASDSEKHYLKMRKRRTKKRHEAINAAPLQPPQQGDTDANPDSTIDALADPSTQVNVNQEDHTKDADSASAMTVEEDDTQNDAATAPPKDTVPAAKEEVTPIFDASIAEPSRITATGVESAEEENTHHNAMLVDAAIEMAPPKNIIPASEEEDASIAEPSSVIEEATLTNLVERITTHQNVAPEKNLEESVTRPEEEASEQELTLRDLPEIQKATTEDDATSVKTTFEKPLIIQQCLESISLQKQPVIVLALEKPGDKESVAVPREPEKAELTQRDLTDSDEYLNFTPPSFKLLSSQDEPQQEEIHGEGVKAVGPVNEPSSQEFEEIVYTQGTLDRLDKETNDVQMKIAKKKLERILKLREELRELENVETP</sequence>
<feature type="compositionally biased region" description="Basic and acidic residues" evidence="2">
    <location>
        <begin position="25"/>
        <end position="34"/>
    </location>
</feature>
<dbReference type="EMBL" id="JASCZI010061666">
    <property type="protein sequence ID" value="MED6139257.1"/>
    <property type="molecule type" value="Genomic_DNA"/>
</dbReference>
<keyword evidence="4" id="KW-1185">Reference proteome</keyword>
<evidence type="ECO:0000313" key="3">
    <source>
        <dbReference type="EMBL" id="MED6139257.1"/>
    </source>
</evidence>
<comment type="caution">
    <text evidence="3">The sequence shown here is derived from an EMBL/GenBank/DDBJ whole genome shotgun (WGS) entry which is preliminary data.</text>
</comment>